<organism evidence="2 3">
    <name type="scientific">Daphnia sinensis</name>
    <dbReference type="NCBI Taxonomy" id="1820382"/>
    <lineage>
        <taxon>Eukaryota</taxon>
        <taxon>Metazoa</taxon>
        <taxon>Ecdysozoa</taxon>
        <taxon>Arthropoda</taxon>
        <taxon>Crustacea</taxon>
        <taxon>Branchiopoda</taxon>
        <taxon>Diplostraca</taxon>
        <taxon>Cladocera</taxon>
        <taxon>Anomopoda</taxon>
        <taxon>Daphniidae</taxon>
        <taxon>Daphnia</taxon>
        <taxon>Daphnia similis group</taxon>
    </lineage>
</organism>
<evidence type="ECO:0000313" key="2">
    <source>
        <dbReference type="EMBL" id="KAI9558768.1"/>
    </source>
</evidence>
<feature type="compositionally biased region" description="Basic and acidic residues" evidence="1">
    <location>
        <begin position="472"/>
        <end position="484"/>
    </location>
</feature>
<feature type="compositionally biased region" description="Basic and acidic residues" evidence="1">
    <location>
        <begin position="594"/>
        <end position="612"/>
    </location>
</feature>
<keyword evidence="3" id="KW-1185">Reference proteome</keyword>
<dbReference type="AlphaFoldDB" id="A0AAD5LJC8"/>
<feature type="compositionally biased region" description="Basic and acidic residues" evidence="1">
    <location>
        <begin position="793"/>
        <end position="803"/>
    </location>
</feature>
<protein>
    <submittedName>
        <fullName evidence="2">Uncharacterized protein</fullName>
    </submittedName>
</protein>
<feature type="compositionally biased region" description="Basic and acidic residues" evidence="1">
    <location>
        <begin position="756"/>
        <end position="766"/>
    </location>
</feature>
<dbReference type="Proteomes" id="UP000820818">
    <property type="component" value="Linkage Group LG5"/>
</dbReference>
<comment type="caution">
    <text evidence="2">The sequence shown here is derived from an EMBL/GenBank/DDBJ whole genome shotgun (WGS) entry which is preliminary data.</text>
</comment>
<feature type="compositionally biased region" description="Basic and acidic residues" evidence="1">
    <location>
        <begin position="686"/>
        <end position="708"/>
    </location>
</feature>
<name>A0AAD5LJC8_9CRUS</name>
<feature type="compositionally biased region" description="Polar residues" evidence="1">
    <location>
        <begin position="392"/>
        <end position="408"/>
    </location>
</feature>
<feature type="region of interest" description="Disordered" evidence="1">
    <location>
        <begin position="309"/>
        <end position="1168"/>
    </location>
</feature>
<evidence type="ECO:0000313" key="3">
    <source>
        <dbReference type="Proteomes" id="UP000820818"/>
    </source>
</evidence>
<feature type="compositionally biased region" description="Basic and acidic residues" evidence="1">
    <location>
        <begin position="875"/>
        <end position="884"/>
    </location>
</feature>
<proteinExistence type="predicted"/>
<feature type="compositionally biased region" description="Basic residues" evidence="1">
    <location>
        <begin position="971"/>
        <end position="980"/>
    </location>
</feature>
<feature type="compositionally biased region" description="Basic and acidic residues" evidence="1">
    <location>
        <begin position="558"/>
        <end position="570"/>
    </location>
</feature>
<gene>
    <name evidence="2" type="ORF">GHT06_015557</name>
</gene>
<accession>A0AAD5LJC8</accession>
<feature type="compositionally biased region" description="Basic and acidic residues" evidence="1">
    <location>
        <begin position="514"/>
        <end position="532"/>
    </location>
</feature>
<feature type="region of interest" description="Disordered" evidence="1">
    <location>
        <begin position="112"/>
        <end position="167"/>
    </location>
</feature>
<feature type="region of interest" description="Disordered" evidence="1">
    <location>
        <begin position="240"/>
        <end position="263"/>
    </location>
</feature>
<feature type="compositionally biased region" description="Basic and acidic residues" evidence="1">
    <location>
        <begin position="639"/>
        <end position="652"/>
    </location>
</feature>
<evidence type="ECO:0000256" key="1">
    <source>
        <dbReference type="SAM" id="MobiDB-lite"/>
    </source>
</evidence>
<feature type="compositionally biased region" description="Basic and acidic residues" evidence="1">
    <location>
        <begin position="421"/>
        <end position="431"/>
    </location>
</feature>
<feature type="region of interest" description="Disordered" evidence="1">
    <location>
        <begin position="271"/>
        <end position="290"/>
    </location>
</feature>
<feature type="compositionally biased region" description="Basic and acidic residues" evidence="1">
    <location>
        <begin position="934"/>
        <end position="964"/>
    </location>
</feature>
<dbReference type="EMBL" id="WJBH02000005">
    <property type="protein sequence ID" value="KAI9558768.1"/>
    <property type="molecule type" value="Genomic_DNA"/>
</dbReference>
<sequence>MESVESELLKNLENLFDLDTHDFLDVYKIFFRIYDSAWLLSDGKPKTSVLKQIQSFLQRMELGHLILKGDDLLDSKKNCRLLGAIVSKLESRHNGTNNIQAAVRKIRLLKPKTATEKNHLRKPNSSGSSGEEEPVNPELIIPHKGKELPRTPPTKLGSDTNVDRPDFLKPKAAPLPVAVEPKTYTTSAKIVSTQKGFRPILPTKEIPRTPMKGVAVTTPVDGLLTGHNLTVDFSAARLTSSNTSTPYDSRTSKNKNSFSDNDATFVIPAKPHAMESPAQIPDAPNLSESEEDDVFLDASAVADTYVKEPKKDEVKAPSGGFDNTWVLEMENPDTKSENASQPAVVPEPQSSANPSKKKPGKAPANSKAKDKPNSAAAKTKDDEDVAVKKTTETMPENVVTNRVATDTLTAVPKGKKGKKPAKMESTEDNHVTEPVAVAITEPETLVVDSEPAEPVPPIEPKAKKGRGKKAVGKKEAIEAHHVEDVAANADPPASLEAPVAETEAKKGRAKRPSKKETNQDNHVDEVLEKEADPPAAIEPEEPVAEVKGKRGRGKKAVAKKETVEDNHVESVAEPLPQETEIVEVKKGRGKRPSKKETSEENHVEEVVEKELPTEPETVTLVAETKEKKGRGKKAQPVSKPEENISFTEEKSEPIVTSPVVEANDEPAAKAGPKSKMGPKSRTGPKSKVEPKPAVEDIEHPEPEVPEKKGRGKKATPADSTPQAAAKVDAPQAEPVGETNEVSPVIEVRRGRARGKATADEVKEAEPKQLASPVKAESDLKEKRGRGRAAAAKDGTDKAVKVDEEALPSVQPEPPTAPVIDAKEKKGRGRQAKTEATPAVEEVKETAKSPEAVPIKKARGKKGVPVAKESEEAEREVEATEDTKAKGKKATVKKLVEEEEEAVVPETAEKAQKVTTKRGKAAAVPEDPEPSPTKKLKEDTAEPEGPRKSSRKKADPVKSYDESSERSGPISPKKRGAKKKPHVNDEVEEAEDPKKKPAKKKVGAEIPEADPPNKMAASKRANKRGQAEEETQPESDEKKRGGAAAKKSAKSPELPLKVVNGLESDAAASPPKRGKISEENEAAEEPEKKTGRNRKKKEVGQPVETENESPSVVGAKLTRRGGKEEAPPPPPVEVEKKKPASRKKLVVAQEEETETSAASVQPKRGKRALAQTSDSDVFVAFIAGQQSADPSPAGPSVSKSRRLKLVEQPTSAAVTAASDDEMIVPAVAATTKRTYSRRNK</sequence>
<feature type="compositionally biased region" description="Basic and acidic residues" evidence="1">
    <location>
        <begin position="367"/>
        <end position="391"/>
    </location>
</feature>
<reference evidence="2 3" key="1">
    <citation type="submission" date="2022-05" db="EMBL/GenBank/DDBJ databases">
        <title>A multi-omics perspective on studying reproductive biology in Daphnia sinensis.</title>
        <authorList>
            <person name="Jia J."/>
        </authorList>
    </citation>
    <scope>NUCLEOTIDE SEQUENCE [LARGE SCALE GENOMIC DNA]</scope>
    <source>
        <strain evidence="2 3">WSL</strain>
    </source>
</reference>
<feature type="compositionally biased region" description="Polar residues" evidence="1">
    <location>
        <begin position="240"/>
        <end position="262"/>
    </location>
</feature>